<keyword evidence="1" id="KW-0934">Plastid</keyword>
<sequence>KITWILFSVWIRLQTENKIGRIFLFLSKIRSDSNLRFERITKS</sequence>
<feature type="non-terminal residue" evidence="1">
    <location>
        <position position="1"/>
    </location>
</feature>
<protein>
    <submittedName>
        <fullName evidence="1">RNA polymerase beta subunit a</fullName>
    </submittedName>
</protein>
<organism evidence="1">
    <name type="scientific">Bracteacoccus ruber</name>
    <dbReference type="NCBI Taxonomy" id="1051109"/>
    <lineage>
        <taxon>Eukaryota</taxon>
        <taxon>Viridiplantae</taxon>
        <taxon>Chlorophyta</taxon>
        <taxon>core chlorophytes</taxon>
        <taxon>Chlorophyceae</taxon>
        <taxon>CS clade</taxon>
        <taxon>Sphaeropleales</taxon>
        <taxon>Bracteacoccaceae</taxon>
        <taxon>Bracteacoccus</taxon>
    </lineage>
</organism>
<geneLocation type="chloroplast" evidence="1"/>
<proteinExistence type="predicted"/>
<evidence type="ECO:0000313" key="1">
    <source>
        <dbReference type="EMBL" id="AFY10134.1"/>
    </source>
</evidence>
<reference evidence="1" key="1">
    <citation type="journal article" date="2013" name="Am. J. Bot.">
        <title>Inclusion of chloroplast genes that have undergone expansion misleads phylogenetic reconstruction in the Chlorophyta.</title>
        <authorList>
            <person name="Novis P.M."/>
            <person name="Smissen R."/>
            <person name="Buckley T.R."/>
            <person name="Gopalakrishnan K."/>
            <person name="Visnovsky G."/>
        </authorList>
    </citation>
    <scope>NUCLEOTIDE SEQUENCE</scope>
    <source>
        <strain evidence="1">LCR-CG8</strain>
    </source>
</reference>
<dbReference type="AlphaFoldDB" id="T1QDN6"/>
<keyword evidence="1" id="KW-0150">Chloroplast</keyword>
<name>T1QDN6_9CHLO</name>
<gene>
    <name evidence="1" type="primary">rpoBa</name>
</gene>
<dbReference type="EMBL" id="JX645050">
    <property type="protein sequence ID" value="AFY10134.1"/>
    <property type="molecule type" value="Genomic_DNA"/>
</dbReference>
<accession>T1QDN6</accession>